<proteinExistence type="predicted"/>
<gene>
    <name evidence="2" type="ORF">AC579_8532</name>
</gene>
<sequence length="329" mass="35799">MARASRLATRSATVARLSELQIQASLDQKYQKYCLVRDALKEMELDQDVLGAPVEEPTRRIGRSGPWRKKALVELGEELDIMTRLHAAVLHGAKLRDKLEQKPSQQPGPPTATPPSDHPPSLVHSSARTARSSTSESAHVAPAATLQMHQQVEPHRLGYGQQQHYGYPSNNPGFQPVYAEAAAATLAAPYKFGTDTTPGQQQHQQSTLAAPYEFGADTTPGQQQQQQQYQPEGAFKPYEDPQVLGGNGEQPATDPSDFLDIFEDFDFDFSLGFSDMQGPMPADAAASGLANPHGFATDTAHDQQQQQHEGEDKNASTLHEDAQGHAGND</sequence>
<comment type="caution">
    <text evidence="2">The sequence shown here is derived from an EMBL/GenBank/DDBJ whole genome shotgun (WGS) entry which is preliminary data.</text>
</comment>
<evidence type="ECO:0000313" key="3">
    <source>
        <dbReference type="Proteomes" id="UP000073492"/>
    </source>
</evidence>
<feature type="compositionally biased region" description="Low complexity" evidence="1">
    <location>
        <begin position="296"/>
        <end position="307"/>
    </location>
</feature>
<protein>
    <submittedName>
        <fullName evidence="2">Uncharacterized protein</fullName>
    </submittedName>
</protein>
<dbReference type="EMBL" id="LFZO01001346">
    <property type="protein sequence ID" value="KXS93416.1"/>
    <property type="molecule type" value="Genomic_DNA"/>
</dbReference>
<evidence type="ECO:0000256" key="1">
    <source>
        <dbReference type="SAM" id="MobiDB-lite"/>
    </source>
</evidence>
<dbReference type="AlphaFoldDB" id="A0A139GT92"/>
<name>A0A139GT92_9PEZI</name>
<dbReference type="Proteomes" id="UP000073492">
    <property type="component" value="Unassembled WGS sequence"/>
</dbReference>
<feature type="region of interest" description="Disordered" evidence="1">
    <location>
        <begin position="235"/>
        <end position="258"/>
    </location>
</feature>
<accession>A0A139GT92</accession>
<feature type="compositionally biased region" description="Basic and acidic residues" evidence="1">
    <location>
        <begin position="308"/>
        <end position="329"/>
    </location>
</feature>
<organism evidence="2 3">
    <name type="scientific">Pseudocercospora musae</name>
    <dbReference type="NCBI Taxonomy" id="113226"/>
    <lineage>
        <taxon>Eukaryota</taxon>
        <taxon>Fungi</taxon>
        <taxon>Dikarya</taxon>
        <taxon>Ascomycota</taxon>
        <taxon>Pezizomycotina</taxon>
        <taxon>Dothideomycetes</taxon>
        <taxon>Dothideomycetidae</taxon>
        <taxon>Mycosphaerellales</taxon>
        <taxon>Mycosphaerellaceae</taxon>
        <taxon>Pseudocercospora</taxon>
    </lineage>
</organism>
<keyword evidence="3" id="KW-1185">Reference proteome</keyword>
<evidence type="ECO:0000313" key="2">
    <source>
        <dbReference type="EMBL" id="KXS93416.1"/>
    </source>
</evidence>
<feature type="compositionally biased region" description="Low complexity" evidence="1">
    <location>
        <begin position="119"/>
        <end position="138"/>
    </location>
</feature>
<feature type="compositionally biased region" description="Pro residues" evidence="1">
    <location>
        <begin position="106"/>
        <end position="118"/>
    </location>
</feature>
<feature type="region of interest" description="Disordered" evidence="1">
    <location>
        <begin position="281"/>
        <end position="329"/>
    </location>
</feature>
<feature type="region of interest" description="Disordered" evidence="1">
    <location>
        <begin position="98"/>
        <end position="142"/>
    </location>
</feature>
<reference evidence="2 3" key="1">
    <citation type="submission" date="2015-07" db="EMBL/GenBank/DDBJ databases">
        <title>Comparative genomics of the Sigatoka disease complex on banana suggests a link between parallel evolutionary changes in Pseudocercospora fijiensis and Pseudocercospora eumusae and increased virulence on the banana host.</title>
        <authorList>
            <person name="Chang T.-C."/>
            <person name="Salvucci A."/>
            <person name="Crous P.W."/>
            <person name="Stergiopoulos I."/>
        </authorList>
    </citation>
    <scope>NUCLEOTIDE SEQUENCE [LARGE SCALE GENOMIC DNA]</scope>
    <source>
        <strain evidence="2 3">CBS 116634</strain>
    </source>
</reference>